<gene>
    <name evidence="1" type="ORF">TCM_029593</name>
</gene>
<dbReference type="STRING" id="3641.A0A061GL95"/>
<dbReference type="eggNOG" id="ENOG502RXIJ">
    <property type="taxonomic scope" value="Eukaryota"/>
</dbReference>
<protein>
    <submittedName>
        <fullName evidence="1">Uncharacterized protein</fullName>
    </submittedName>
</protein>
<dbReference type="HOGENOM" id="CLU_107773_0_0_1"/>
<dbReference type="PANTHER" id="PTHR36806">
    <property type="entry name" value="ADENINE PHOSPHORIBOSYLTRANSFERASE"/>
    <property type="match status" value="1"/>
</dbReference>
<evidence type="ECO:0000313" key="2">
    <source>
        <dbReference type="Proteomes" id="UP000026915"/>
    </source>
</evidence>
<dbReference type="Proteomes" id="UP000026915">
    <property type="component" value="Chromosome 6"/>
</dbReference>
<keyword evidence="2" id="KW-1185">Reference proteome</keyword>
<reference evidence="1 2" key="1">
    <citation type="journal article" date="2013" name="Genome Biol.">
        <title>The genome sequence of the most widely cultivated cacao type and its use to identify candidate genes regulating pod color.</title>
        <authorList>
            <person name="Motamayor J.C."/>
            <person name="Mockaitis K."/>
            <person name="Schmutz J."/>
            <person name="Haiminen N."/>
            <person name="Iii D.L."/>
            <person name="Cornejo O."/>
            <person name="Findley S.D."/>
            <person name="Zheng P."/>
            <person name="Utro F."/>
            <person name="Royaert S."/>
            <person name="Saski C."/>
            <person name="Jenkins J."/>
            <person name="Podicheti R."/>
            <person name="Zhao M."/>
            <person name="Scheffler B.E."/>
            <person name="Stack J.C."/>
            <person name="Feltus F.A."/>
            <person name="Mustiga G.M."/>
            <person name="Amores F."/>
            <person name="Phillips W."/>
            <person name="Marelli J.P."/>
            <person name="May G.D."/>
            <person name="Shapiro H."/>
            <person name="Ma J."/>
            <person name="Bustamante C.D."/>
            <person name="Schnell R.J."/>
            <person name="Main D."/>
            <person name="Gilbert D."/>
            <person name="Parida L."/>
            <person name="Kuhn D.N."/>
        </authorList>
    </citation>
    <scope>NUCLEOTIDE SEQUENCE [LARGE SCALE GENOMIC DNA]</scope>
    <source>
        <strain evidence="2">cv. Matina 1-6</strain>
    </source>
</reference>
<sequence>MSPVQSQALLRPPFTVFVSSKKITAVLLVNSQKLNRVESTAMASPPRASALLFFLLATTVLQPVNSLSYSQYKSLCSFSHSLLTRVANLRSSRGDAAGSNRARLVAEKLERWQGVGFWGAAWSVGWDYVWNYAWRGNLNYGEIHGVVSDLNQLGRMLGELSRSNSEMERASWIARNYGNALAVSKRLLNRLLKAFKRSGALREVIETVEREVVEGGLLRDCLEIGSNDLKGLVQIFKELSSQFFSASDYSQEL</sequence>
<dbReference type="InParanoid" id="A0A061GL95"/>
<dbReference type="EMBL" id="CM001884">
    <property type="protein sequence ID" value="EOY27869.1"/>
    <property type="molecule type" value="Genomic_DNA"/>
</dbReference>
<accession>A0A061GL95</accession>
<dbReference type="Gramene" id="EOY27869">
    <property type="protein sequence ID" value="EOY27869"/>
    <property type="gene ID" value="TCM_029593"/>
</dbReference>
<organism evidence="1 2">
    <name type="scientific">Theobroma cacao</name>
    <name type="common">Cacao</name>
    <name type="synonym">Cocoa</name>
    <dbReference type="NCBI Taxonomy" id="3641"/>
    <lineage>
        <taxon>Eukaryota</taxon>
        <taxon>Viridiplantae</taxon>
        <taxon>Streptophyta</taxon>
        <taxon>Embryophyta</taxon>
        <taxon>Tracheophyta</taxon>
        <taxon>Spermatophyta</taxon>
        <taxon>Magnoliopsida</taxon>
        <taxon>eudicotyledons</taxon>
        <taxon>Gunneridae</taxon>
        <taxon>Pentapetalae</taxon>
        <taxon>rosids</taxon>
        <taxon>malvids</taxon>
        <taxon>Malvales</taxon>
        <taxon>Malvaceae</taxon>
        <taxon>Byttnerioideae</taxon>
        <taxon>Theobroma</taxon>
    </lineage>
</organism>
<evidence type="ECO:0000313" key="1">
    <source>
        <dbReference type="EMBL" id="EOY27869.1"/>
    </source>
</evidence>
<dbReference type="AlphaFoldDB" id="A0A061GL95"/>
<name>A0A061GL95_THECC</name>
<dbReference type="FunCoup" id="A0A061GL95">
    <property type="interactions" value="570"/>
</dbReference>
<dbReference type="OMA" id="NYAWREL"/>
<proteinExistence type="predicted"/>